<evidence type="ECO:0000313" key="1">
    <source>
        <dbReference type="EMBL" id="RIB26288.1"/>
    </source>
</evidence>
<dbReference type="OrthoDB" id="10605670at2759"/>
<dbReference type="EMBL" id="QKWP01000141">
    <property type="protein sequence ID" value="RIB26288.1"/>
    <property type="molecule type" value="Genomic_DNA"/>
</dbReference>
<gene>
    <name evidence="1" type="ORF">C2G38_2163780</name>
</gene>
<accession>A0A397VWG4</accession>
<evidence type="ECO:0008006" key="3">
    <source>
        <dbReference type="Google" id="ProtNLM"/>
    </source>
</evidence>
<comment type="caution">
    <text evidence="1">The sequence shown here is derived from an EMBL/GenBank/DDBJ whole genome shotgun (WGS) entry which is preliminary data.</text>
</comment>
<evidence type="ECO:0000313" key="2">
    <source>
        <dbReference type="Proteomes" id="UP000266673"/>
    </source>
</evidence>
<reference evidence="1 2" key="1">
    <citation type="submission" date="2018-06" db="EMBL/GenBank/DDBJ databases">
        <title>Comparative genomics reveals the genomic features of Rhizophagus irregularis, R. cerebriforme, R. diaphanum and Gigaspora rosea, and their symbiotic lifestyle signature.</title>
        <authorList>
            <person name="Morin E."/>
            <person name="San Clemente H."/>
            <person name="Chen E.C.H."/>
            <person name="De La Providencia I."/>
            <person name="Hainaut M."/>
            <person name="Kuo A."/>
            <person name="Kohler A."/>
            <person name="Murat C."/>
            <person name="Tang N."/>
            <person name="Roy S."/>
            <person name="Loubradou J."/>
            <person name="Henrissat B."/>
            <person name="Grigoriev I.V."/>
            <person name="Corradi N."/>
            <person name="Roux C."/>
            <person name="Martin F.M."/>
        </authorList>
    </citation>
    <scope>NUCLEOTIDE SEQUENCE [LARGE SCALE GENOMIC DNA]</scope>
    <source>
        <strain evidence="1 2">DAOM 194757</strain>
    </source>
</reference>
<dbReference type="AlphaFoldDB" id="A0A397VWG4"/>
<organism evidence="1 2">
    <name type="scientific">Gigaspora rosea</name>
    <dbReference type="NCBI Taxonomy" id="44941"/>
    <lineage>
        <taxon>Eukaryota</taxon>
        <taxon>Fungi</taxon>
        <taxon>Fungi incertae sedis</taxon>
        <taxon>Mucoromycota</taxon>
        <taxon>Glomeromycotina</taxon>
        <taxon>Glomeromycetes</taxon>
        <taxon>Diversisporales</taxon>
        <taxon>Gigasporaceae</taxon>
        <taxon>Gigaspora</taxon>
    </lineage>
</organism>
<sequence length="305" mass="34800">MNIGRVEGMNNLGNSYLNELGNEKYETKAFAGYQKLGKCCYENEIETKKVIYHVPVISDPGESEAYINRKKILPVQFYKEERNVKGCNKRSSNEIEVRKEELTEGHKTFEAACNTWVMKVESFKTQIKAPEDRNQKDSINKEDLNNACRSWVLRVKNHMNSKLGECIKMAQTNCAMGKDSNMNPKPKFNSEYYRKIGVVKRIMDDVEESYTKIGTSGVDSGEMKFLGGRLFIHNNLGDRGKRLDHPRNNLVHKGTMMIVDFGISNQIYEATLNSNSAIFEMPTYVEPQCLKDPGKRETPVNGTPK</sequence>
<name>A0A397VWG4_9GLOM</name>
<dbReference type="Proteomes" id="UP000266673">
    <property type="component" value="Unassembled WGS sequence"/>
</dbReference>
<protein>
    <recommendedName>
        <fullName evidence="3">Protein kinase domain-containing protein</fullName>
    </recommendedName>
</protein>
<keyword evidence="2" id="KW-1185">Reference proteome</keyword>
<proteinExistence type="predicted"/>